<proteinExistence type="predicted"/>
<dbReference type="EMBL" id="HAEJ01018305">
    <property type="protein sequence ID" value="SBS58762.1"/>
    <property type="molecule type" value="Transcribed_RNA"/>
</dbReference>
<evidence type="ECO:0000313" key="1">
    <source>
        <dbReference type="EMBL" id="SBS58762.1"/>
    </source>
</evidence>
<reference evidence="1" key="1">
    <citation type="submission" date="2016-05" db="EMBL/GenBank/DDBJ databases">
        <authorList>
            <person name="Lavstsen T."/>
            <person name="Jespersen J.S."/>
        </authorList>
    </citation>
    <scope>NUCLEOTIDE SEQUENCE</scope>
    <source>
        <tissue evidence="1">Brain</tissue>
    </source>
</reference>
<protein>
    <submittedName>
        <fullName evidence="1">Uncharacterized protein</fullName>
    </submittedName>
</protein>
<sequence length="60" mass="7040">DTLWCKALWSPLKGAMQVWAIYQRCTFRDRNFFQCFAAKHFKLTQIGWKAPVAVKSSFLV</sequence>
<organism evidence="1">
    <name type="scientific">Nothobranchius furzeri</name>
    <name type="common">Turquoise killifish</name>
    <dbReference type="NCBI Taxonomy" id="105023"/>
    <lineage>
        <taxon>Eukaryota</taxon>
        <taxon>Metazoa</taxon>
        <taxon>Chordata</taxon>
        <taxon>Craniata</taxon>
        <taxon>Vertebrata</taxon>
        <taxon>Euteleostomi</taxon>
        <taxon>Actinopterygii</taxon>
        <taxon>Neopterygii</taxon>
        <taxon>Teleostei</taxon>
        <taxon>Neoteleostei</taxon>
        <taxon>Acanthomorphata</taxon>
        <taxon>Ovalentaria</taxon>
        <taxon>Atherinomorphae</taxon>
        <taxon>Cyprinodontiformes</taxon>
        <taxon>Nothobranchiidae</taxon>
        <taxon>Nothobranchius</taxon>
    </lineage>
</organism>
<dbReference type="AlphaFoldDB" id="A0A1A8VGP2"/>
<accession>A0A1A8VGP2</accession>
<feature type="non-terminal residue" evidence="1">
    <location>
        <position position="1"/>
    </location>
</feature>
<gene>
    <name evidence="1" type="primary">Nfu_g_1_019961</name>
</gene>
<reference evidence="1" key="2">
    <citation type="submission" date="2016-06" db="EMBL/GenBank/DDBJ databases">
        <title>The genome of a short-lived fish provides insights into sex chromosome evolution and the genetic control of aging.</title>
        <authorList>
            <person name="Reichwald K."/>
            <person name="Felder M."/>
            <person name="Petzold A."/>
            <person name="Koch P."/>
            <person name="Groth M."/>
            <person name="Platzer M."/>
        </authorList>
    </citation>
    <scope>NUCLEOTIDE SEQUENCE</scope>
    <source>
        <tissue evidence="1">Brain</tissue>
    </source>
</reference>
<name>A0A1A8VGP2_NOTFU</name>